<evidence type="ECO:0000313" key="11">
    <source>
        <dbReference type="Proteomes" id="UP000095284"/>
    </source>
</evidence>
<dbReference type="PROSITE" id="PS50862">
    <property type="entry name" value="AA_TRNA_LIGASE_II"/>
    <property type="match status" value="1"/>
</dbReference>
<dbReference type="PANTHER" id="PTHR42753">
    <property type="entry name" value="MITOCHONDRIAL RIBOSOME PROTEIN L39/PROLYL-TRNA LIGASE FAMILY MEMBER"/>
    <property type="match status" value="1"/>
</dbReference>
<dbReference type="Proteomes" id="UP000659654">
    <property type="component" value="Unassembled WGS sequence"/>
</dbReference>
<dbReference type="Gene3D" id="3.40.50.800">
    <property type="entry name" value="Anticodon-binding domain"/>
    <property type="match status" value="1"/>
</dbReference>
<dbReference type="InterPro" id="IPR036621">
    <property type="entry name" value="Anticodon-bd_dom_sf"/>
</dbReference>
<keyword evidence="4" id="KW-0067">ATP-binding</keyword>
<dbReference type="PANTHER" id="PTHR42753:SF2">
    <property type="entry name" value="PROLINE--TRNA LIGASE"/>
    <property type="match status" value="1"/>
</dbReference>
<dbReference type="GO" id="GO:0004827">
    <property type="term" value="F:proline-tRNA ligase activity"/>
    <property type="evidence" value="ECO:0007669"/>
    <property type="project" value="UniProtKB-EC"/>
</dbReference>
<dbReference type="OrthoDB" id="10267474at2759"/>
<keyword evidence="5" id="KW-0648">Protein biosynthesis</keyword>
<name>A0A1I7SSD6_BURXY</name>
<keyword evidence="12" id="KW-1185">Reference proteome</keyword>
<dbReference type="WBParaSite" id="BXY_1595300.1">
    <property type="protein sequence ID" value="BXY_1595300.1"/>
    <property type="gene ID" value="BXY_1595300"/>
</dbReference>
<dbReference type="Proteomes" id="UP000582659">
    <property type="component" value="Unassembled WGS sequence"/>
</dbReference>
<dbReference type="PRINTS" id="PR01046">
    <property type="entry name" value="TRNASYNTHPRO"/>
</dbReference>
<evidence type="ECO:0000259" key="9">
    <source>
        <dbReference type="PROSITE" id="PS50862"/>
    </source>
</evidence>
<keyword evidence="2" id="KW-0436">Ligase</keyword>
<evidence type="ECO:0000256" key="6">
    <source>
        <dbReference type="ARBA" id="ARBA00023146"/>
    </source>
</evidence>
<comment type="catalytic activity">
    <reaction evidence="8">
        <text>tRNA(Pro) + L-proline + ATP = L-prolyl-tRNA(Pro) + AMP + diphosphate</text>
        <dbReference type="Rhea" id="RHEA:14305"/>
        <dbReference type="Rhea" id="RHEA-COMP:9700"/>
        <dbReference type="Rhea" id="RHEA-COMP:9702"/>
        <dbReference type="ChEBI" id="CHEBI:30616"/>
        <dbReference type="ChEBI" id="CHEBI:33019"/>
        <dbReference type="ChEBI" id="CHEBI:60039"/>
        <dbReference type="ChEBI" id="CHEBI:78442"/>
        <dbReference type="ChEBI" id="CHEBI:78532"/>
        <dbReference type="ChEBI" id="CHEBI:456215"/>
        <dbReference type="EC" id="6.1.1.15"/>
    </reaction>
</comment>
<dbReference type="InterPro" id="IPR002314">
    <property type="entry name" value="aa-tRNA-synt_IIb"/>
</dbReference>
<protein>
    <recommendedName>
        <fullName evidence="1">proline--tRNA ligase</fullName>
        <ecNumber evidence="1">6.1.1.15</ecNumber>
    </recommendedName>
    <alternativeName>
        <fullName evidence="7">Prolyl-tRNA synthetase</fullName>
    </alternativeName>
</protein>
<accession>A0A1I7SSD6</accession>
<proteinExistence type="predicted"/>
<dbReference type="EMBL" id="CAJFDI010000002">
    <property type="protein sequence ID" value="CAD5215685.1"/>
    <property type="molecule type" value="Genomic_DNA"/>
</dbReference>
<keyword evidence="6" id="KW-0030">Aminoacyl-tRNA synthetase</keyword>
<evidence type="ECO:0000313" key="13">
    <source>
        <dbReference type="WBParaSite" id="BXY_1595300.1"/>
    </source>
</evidence>
<gene>
    <name evidence="10" type="ORF">BXYJ_LOCUS4153</name>
</gene>
<sequence length="401" mass="44996">MISNGMISQTCKGQFAFLPLGQRVLDKLQKVVEDELNQIGAQKVSMPLMATAQLWNKSGRWERNGSIMFKTKNCENAEFCLQPTGEEMITEIVAHHGAGISDGRPLLLYQSTEKFRNEARPEYGMIRSTQFLMNDLYSFDVSLQSASNTYKIVTDAYKRIFFERLGLTEIQIVDAENGDMGGDVSHEYHLQNAAAQDHIALCRDCKTSTLWSPNIKCEKCDNKMESVPTVEVAHTFMLGTEYSSVFNAKGDDGIPYSMNCFGIGLTRLIAASIDTLSTGNAMRLPYPLSPFKVAIVLPKPTGAVTPPLDFAYSMLDTLEGLRNLDGDILIDDRIQKSVGRRLNELNQLGIPHIFVIQAKKSFQPHDHIRIEYLRTEPRSKEFIDCGILNHSQMLSVLRNNI</sequence>
<evidence type="ECO:0000256" key="4">
    <source>
        <dbReference type="ARBA" id="ARBA00022840"/>
    </source>
</evidence>
<dbReference type="GO" id="GO:0005524">
    <property type="term" value="F:ATP binding"/>
    <property type="evidence" value="ECO:0007669"/>
    <property type="project" value="UniProtKB-KW"/>
</dbReference>
<reference evidence="13" key="1">
    <citation type="submission" date="2016-11" db="UniProtKB">
        <authorList>
            <consortium name="WormBaseParasite"/>
        </authorList>
    </citation>
    <scope>IDENTIFICATION</scope>
</reference>
<dbReference type="AlphaFoldDB" id="A0A1I7SSD6"/>
<dbReference type="SUPFAM" id="SSF52954">
    <property type="entry name" value="Class II aaRS ABD-related"/>
    <property type="match status" value="1"/>
</dbReference>
<dbReference type="GO" id="GO:0006433">
    <property type="term" value="P:prolyl-tRNA aminoacylation"/>
    <property type="evidence" value="ECO:0007669"/>
    <property type="project" value="InterPro"/>
</dbReference>
<dbReference type="InterPro" id="IPR050062">
    <property type="entry name" value="Pro-tRNA_synthetase"/>
</dbReference>
<organism evidence="11 13">
    <name type="scientific">Bursaphelenchus xylophilus</name>
    <name type="common">Pinewood nematode worm</name>
    <name type="synonym">Aphelenchoides xylophilus</name>
    <dbReference type="NCBI Taxonomy" id="6326"/>
    <lineage>
        <taxon>Eukaryota</taxon>
        <taxon>Metazoa</taxon>
        <taxon>Ecdysozoa</taxon>
        <taxon>Nematoda</taxon>
        <taxon>Chromadorea</taxon>
        <taxon>Rhabditida</taxon>
        <taxon>Tylenchina</taxon>
        <taxon>Tylenchomorpha</taxon>
        <taxon>Aphelenchoidea</taxon>
        <taxon>Aphelenchoididae</taxon>
        <taxon>Bursaphelenchus</taxon>
    </lineage>
</organism>
<dbReference type="Proteomes" id="UP000095284">
    <property type="component" value="Unplaced"/>
</dbReference>
<dbReference type="InterPro" id="IPR045864">
    <property type="entry name" value="aa-tRNA-synth_II/BPL/LPL"/>
</dbReference>
<evidence type="ECO:0000256" key="3">
    <source>
        <dbReference type="ARBA" id="ARBA00022741"/>
    </source>
</evidence>
<evidence type="ECO:0000256" key="2">
    <source>
        <dbReference type="ARBA" id="ARBA00022598"/>
    </source>
</evidence>
<dbReference type="InterPro" id="IPR006195">
    <property type="entry name" value="aa-tRNA-synth_II"/>
</dbReference>
<keyword evidence="3" id="KW-0547">Nucleotide-binding</keyword>
<dbReference type="GO" id="GO:0005739">
    <property type="term" value="C:mitochondrion"/>
    <property type="evidence" value="ECO:0007669"/>
    <property type="project" value="TreeGrafter"/>
</dbReference>
<dbReference type="Pfam" id="PF00587">
    <property type="entry name" value="tRNA-synt_2b"/>
    <property type="match status" value="1"/>
</dbReference>
<dbReference type="EC" id="6.1.1.15" evidence="1"/>
<dbReference type="InterPro" id="IPR002316">
    <property type="entry name" value="Pro-tRNA-ligase_IIa"/>
</dbReference>
<evidence type="ECO:0000313" key="12">
    <source>
        <dbReference type="Proteomes" id="UP000659654"/>
    </source>
</evidence>
<evidence type="ECO:0000256" key="7">
    <source>
        <dbReference type="ARBA" id="ARBA00029731"/>
    </source>
</evidence>
<evidence type="ECO:0000256" key="8">
    <source>
        <dbReference type="ARBA" id="ARBA00047671"/>
    </source>
</evidence>
<evidence type="ECO:0000313" key="10">
    <source>
        <dbReference type="EMBL" id="CAD5215685.1"/>
    </source>
</evidence>
<feature type="domain" description="Aminoacyl-transfer RNA synthetases class-II family profile" evidence="9">
    <location>
        <begin position="21"/>
        <end position="285"/>
    </location>
</feature>
<evidence type="ECO:0000256" key="5">
    <source>
        <dbReference type="ARBA" id="ARBA00022917"/>
    </source>
</evidence>
<dbReference type="SMR" id="A0A1I7SSD6"/>
<dbReference type="eggNOG" id="KOG2324">
    <property type="taxonomic scope" value="Eukaryota"/>
</dbReference>
<evidence type="ECO:0000256" key="1">
    <source>
        <dbReference type="ARBA" id="ARBA00012831"/>
    </source>
</evidence>
<dbReference type="Gene3D" id="3.30.930.10">
    <property type="entry name" value="Bira Bifunctional Protein, Domain 2"/>
    <property type="match status" value="1"/>
</dbReference>
<reference evidence="10" key="2">
    <citation type="submission" date="2020-09" db="EMBL/GenBank/DDBJ databases">
        <authorList>
            <person name="Kikuchi T."/>
        </authorList>
    </citation>
    <scope>NUCLEOTIDE SEQUENCE</scope>
    <source>
        <strain evidence="10">Ka4C1</strain>
    </source>
</reference>
<dbReference type="SUPFAM" id="SSF55681">
    <property type="entry name" value="Class II aaRS and biotin synthetases"/>
    <property type="match status" value="1"/>
</dbReference>
<dbReference type="EMBL" id="CAJFCV020000002">
    <property type="protein sequence ID" value="CAG9097687.1"/>
    <property type="molecule type" value="Genomic_DNA"/>
</dbReference>